<dbReference type="RefSeq" id="WP_007018849.1">
    <property type="nucleotide sequence ID" value="NZ_CH724119.1"/>
</dbReference>
<comment type="caution">
    <text evidence="11">The sequence shown here is derived from an EMBL/GenBank/DDBJ whole genome shotgun (WGS) entry which is preliminary data.</text>
</comment>
<comment type="subcellular location">
    <subcellularLocation>
        <location evidence="1 9">Cell inner membrane</location>
        <topology evidence="1 9">Multi-pass membrane protein</topology>
    </subcellularLocation>
</comment>
<dbReference type="Pfam" id="PF01061">
    <property type="entry name" value="ABC2_membrane"/>
    <property type="match status" value="1"/>
</dbReference>
<evidence type="ECO:0000259" key="10">
    <source>
        <dbReference type="PROSITE" id="PS51012"/>
    </source>
</evidence>
<feature type="domain" description="ABC transmembrane type-2" evidence="10">
    <location>
        <begin position="30"/>
        <end position="251"/>
    </location>
</feature>
<evidence type="ECO:0000256" key="7">
    <source>
        <dbReference type="ARBA" id="ARBA00022989"/>
    </source>
</evidence>
<feature type="transmembrane region" description="Helical" evidence="9">
    <location>
        <begin position="230"/>
        <end position="248"/>
    </location>
</feature>
<feature type="transmembrane region" description="Helical" evidence="9">
    <location>
        <begin position="59"/>
        <end position="77"/>
    </location>
</feature>
<proteinExistence type="inferred from homology"/>
<keyword evidence="7 9" id="KW-1133">Transmembrane helix</keyword>
<evidence type="ECO:0000256" key="9">
    <source>
        <dbReference type="RuleBase" id="RU361157"/>
    </source>
</evidence>
<evidence type="ECO:0000256" key="1">
    <source>
        <dbReference type="ARBA" id="ARBA00004429"/>
    </source>
</evidence>
<dbReference type="OrthoDB" id="9814458at2"/>
<organism evidence="11 12">
    <name type="scientific">Bermanella marisrubri</name>
    <dbReference type="NCBI Taxonomy" id="207949"/>
    <lineage>
        <taxon>Bacteria</taxon>
        <taxon>Pseudomonadati</taxon>
        <taxon>Pseudomonadota</taxon>
        <taxon>Gammaproteobacteria</taxon>
        <taxon>Oceanospirillales</taxon>
        <taxon>Oceanospirillaceae</taxon>
        <taxon>Bermanella</taxon>
    </lineage>
</organism>
<evidence type="ECO:0000256" key="8">
    <source>
        <dbReference type="ARBA" id="ARBA00023136"/>
    </source>
</evidence>
<evidence type="ECO:0000256" key="2">
    <source>
        <dbReference type="ARBA" id="ARBA00007783"/>
    </source>
</evidence>
<keyword evidence="6 9" id="KW-0812">Transmembrane</keyword>
<evidence type="ECO:0000256" key="6">
    <source>
        <dbReference type="ARBA" id="ARBA00022692"/>
    </source>
</evidence>
<accession>Q1N089</accession>
<feature type="transmembrane region" description="Helical" evidence="9">
    <location>
        <begin position="32"/>
        <end position="53"/>
    </location>
</feature>
<comment type="similarity">
    <text evidence="2 9">Belongs to the ABC-2 integral membrane protein family.</text>
</comment>
<keyword evidence="4 9" id="KW-1003">Cell membrane</keyword>
<reference evidence="11 12" key="1">
    <citation type="submission" date="2006-03" db="EMBL/GenBank/DDBJ databases">
        <authorList>
            <person name="Pinhassi J."/>
            <person name="Pedros-Alio C."/>
            <person name="Ferriera S."/>
            <person name="Johnson J."/>
            <person name="Kravitz S."/>
            <person name="Halpern A."/>
            <person name="Remington K."/>
            <person name="Beeson K."/>
            <person name="Tran B."/>
            <person name="Rogers Y.-H."/>
            <person name="Friedman R."/>
            <person name="Venter J.C."/>
        </authorList>
    </citation>
    <scope>NUCLEOTIDE SEQUENCE [LARGE SCALE GENOMIC DNA]</scope>
    <source>
        <strain evidence="11 12">RED65</strain>
    </source>
</reference>
<evidence type="ECO:0000256" key="4">
    <source>
        <dbReference type="ARBA" id="ARBA00022475"/>
    </source>
</evidence>
<dbReference type="InterPro" id="IPR047817">
    <property type="entry name" value="ABC2_TM_bact-type"/>
</dbReference>
<dbReference type="PRINTS" id="PR00164">
    <property type="entry name" value="ABC2TRNSPORT"/>
</dbReference>
<keyword evidence="3 9" id="KW-0813">Transport</keyword>
<dbReference type="Proteomes" id="UP000004263">
    <property type="component" value="Unassembled WGS sequence"/>
</dbReference>
<evidence type="ECO:0000313" key="11">
    <source>
        <dbReference type="EMBL" id="EAT11628.1"/>
    </source>
</evidence>
<dbReference type="HOGENOM" id="CLU_060703_5_1_6"/>
<dbReference type="InterPro" id="IPR000412">
    <property type="entry name" value="ABC_2_transport"/>
</dbReference>
<evidence type="ECO:0000256" key="5">
    <source>
        <dbReference type="ARBA" id="ARBA00022519"/>
    </source>
</evidence>
<dbReference type="PANTHER" id="PTHR30413:SF8">
    <property type="entry name" value="TRANSPORT PERMEASE PROTEIN"/>
    <property type="match status" value="1"/>
</dbReference>
<feature type="transmembrane region" description="Helical" evidence="9">
    <location>
        <begin position="139"/>
        <end position="161"/>
    </location>
</feature>
<keyword evidence="5" id="KW-0997">Cell inner membrane</keyword>
<dbReference type="GO" id="GO:0140359">
    <property type="term" value="F:ABC-type transporter activity"/>
    <property type="evidence" value="ECO:0007669"/>
    <property type="project" value="InterPro"/>
</dbReference>
<feature type="transmembrane region" description="Helical" evidence="9">
    <location>
        <begin position="182"/>
        <end position="203"/>
    </location>
</feature>
<name>Q1N089_9GAMM</name>
<keyword evidence="12" id="KW-1185">Reference proteome</keyword>
<dbReference type="PROSITE" id="PS51012">
    <property type="entry name" value="ABC_TM2"/>
    <property type="match status" value="1"/>
</dbReference>
<evidence type="ECO:0000256" key="3">
    <source>
        <dbReference type="ARBA" id="ARBA00022448"/>
    </source>
</evidence>
<feature type="transmembrane region" description="Helical" evidence="9">
    <location>
        <begin position="110"/>
        <end position="133"/>
    </location>
</feature>
<dbReference type="AlphaFoldDB" id="Q1N089"/>
<evidence type="ECO:0000313" key="12">
    <source>
        <dbReference type="Proteomes" id="UP000004263"/>
    </source>
</evidence>
<dbReference type="STRING" id="207949.RED65_08064"/>
<gene>
    <name evidence="11" type="ORF">RED65_08064</name>
</gene>
<dbReference type="GO" id="GO:0043190">
    <property type="term" value="C:ATP-binding cassette (ABC) transporter complex"/>
    <property type="evidence" value="ECO:0007669"/>
    <property type="project" value="InterPro"/>
</dbReference>
<protein>
    <recommendedName>
        <fullName evidence="9">Transport permease protein</fullName>
    </recommendedName>
</protein>
<sequence>MKRSSLHIMRDTVHALLMRELKTRFGNSKLGYFWAIAEPAAQASIIAILFTLIGRNSLAGVPVALFLISGVMPFKSFSKVVNQLSSGINANKALFAYRQVSPIDPIITRFIIELATFFIVYLIILAVMFWLGFEVVPQDLLMLITVSLLLLAMGFGIALCMNSAVSYWQDATKLLSMVMMPMFFISGILYTATMIPAKFWYLFSWNPVFHAMELSRTAFFASYETPVGDLGYLALVALAFNVLGVMLYRVNRVRFITS</sequence>
<dbReference type="PANTHER" id="PTHR30413">
    <property type="entry name" value="INNER MEMBRANE TRANSPORT PERMEASE"/>
    <property type="match status" value="1"/>
</dbReference>
<dbReference type="InterPro" id="IPR013525">
    <property type="entry name" value="ABC2_TM"/>
</dbReference>
<dbReference type="EMBL" id="AAQH01000015">
    <property type="protein sequence ID" value="EAT11628.1"/>
    <property type="molecule type" value="Genomic_DNA"/>
</dbReference>
<dbReference type="GO" id="GO:0015920">
    <property type="term" value="P:lipopolysaccharide transport"/>
    <property type="evidence" value="ECO:0007669"/>
    <property type="project" value="TreeGrafter"/>
</dbReference>
<keyword evidence="8 9" id="KW-0472">Membrane</keyword>